<evidence type="ECO:0000259" key="7">
    <source>
        <dbReference type="Pfam" id="PF14833"/>
    </source>
</evidence>
<dbReference type="GO" id="GO:0051287">
    <property type="term" value="F:NAD binding"/>
    <property type="evidence" value="ECO:0007669"/>
    <property type="project" value="InterPro"/>
</dbReference>
<dbReference type="PANTHER" id="PTHR43580">
    <property type="entry name" value="OXIDOREDUCTASE GLYR1-RELATED"/>
    <property type="match status" value="1"/>
</dbReference>
<dbReference type="GO" id="GO:0016491">
    <property type="term" value="F:oxidoreductase activity"/>
    <property type="evidence" value="ECO:0007669"/>
    <property type="project" value="UniProtKB-KW"/>
</dbReference>
<dbReference type="GO" id="GO:0016054">
    <property type="term" value="P:organic acid catabolic process"/>
    <property type="evidence" value="ECO:0007669"/>
    <property type="project" value="UniProtKB-ARBA"/>
</dbReference>
<dbReference type="InterPro" id="IPR051265">
    <property type="entry name" value="HIBADH-related_NP60_sf"/>
</dbReference>
<dbReference type="Gene3D" id="3.40.50.720">
    <property type="entry name" value="NAD(P)-binding Rossmann-like Domain"/>
    <property type="match status" value="1"/>
</dbReference>
<evidence type="ECO:0000256" key="3">
    <source>
        <dbReference type="ARBA" id="ARBA00023027"/>
    </source>
</evidence>
<dbReference type="Gene3D" id="1.10.1040.10">
    <property type="entry name" value="N-(1-d-carboxylethyl)-l-norvaline Dehydrogenase, domain 2"/>
    <property type="match status" value="1"/>
</dbReference>
<dbReference type="InterPro" id="IPR008927">
    <property type="entry name" value="6-PGluconate_DH-like_C_sf"/>
</dbReference>
<accession>A0AB39NB12</accession>
<dbReference type="InterPro" id="IPR002204">
    <property type="entry name" value="3-OH-isobutyrate_DH-rel_CS"/>
</dbReference>
<dbReference type="InterPro" id="IPR015815">
    <property type="entry name" value="HIBADH-related"/>
</dbReference>
<dbReference type="PROSITE" id="PS00895">
    <property type="entry name" value="3_HYDROXYISOBUT_DH"/>
    <property type="match status" value="1"/>
</dbReference>
<proteinExistence type="inferred from homology"/>
<dbReference type="GO" id="GO:0050661">
    <property type="term" value="F:NADP binding"/>
    <property type="evidence" value="ECO:0007669"/>
    <property type="project" value="InterPro"/>
</dbReference>
<evidence type="ECO:0000256" key="4">
    <source>
        <dbReference type="PIRSR" id="PIRSR000103-1"/>
    </source>
</evidence>
<dbReference type="Pfam" id="PF14833">
    <property type="entry name" value="NAD_binding_11"/>
    <property type="match status" value="1"/>
</dbReference>
<sequence length="312" mass="32474">MYVGFIGLGVMGQPMALNLARAGTPLVVWNRSRDRSEPLRAAGAHIADTPAEVFARAETVILMLADEAAVDTVLGRGTPDFAAQIGGRTVVHMGTTAPEYSAALQDAVRAVGGRYVEAPVSGSRVPAEQGDLVAMLAGDDDAVAAVCPILAPICRETFDCGGVPGALLMKFSVNLFLITLVTGLTEAFHFADRHGLDQRLLRDVLDAGPMASAVSRVKGPKLLARDFAVQAGAADVLKNNRLIAEAARKAGVASPLLDVCHALYGETVAQGHGGEDMVAVLRALEARTDGSALPGSPDDRADQRPSVDNTTS</sequence>
<evidence type="ECO:0000256" key="2">
    <source>
        <dbReference type="ARBA" id="ARBA00023002"/>
    </source>
</evidence>
<comment type="similarity">
    <text evidence="1">Belongs to the HIBADH-related family.</text>
</comment>
<evidence type="ECO:0000313" key="8">
    <source>
        <dbReference type="EMBL" id="XDQ15434.1"/>
    </source>
</evidence>
<dbReference type="SUPFAM" id="SSF48179">
    <property type="entry name" value="6-phosphogluconate dehydrogenase C-terminal domain-like"/>
    <property type="match status" value="1"/>
</dbReference>
<evidence type="ECO:0000256" key="1">
    <source>
        <dbReference type="ARBA" id="ARBA00009080"/>
    </source>
</evidence>
<dbReference type="Pfam" id="PF03446">
    <property type="entry name" value="NAD_binding_2"/>
    <property type="match status" value="1"/>
</dbReference>
<organism evidence="8">
    <name type="scientific">Streptomyces sp. R11</name>
    <dbReference type="NCBI Taxonomy" id="3238625"/>
    <lineage>
        <taxon>Bacteria</taxon>
        <taxon>Bacillati</taxon>
        <taxon>Actinomycetota</taxon>
        <taxon>Actinomycetes</taxon>
        <taxon>Kitasatosporales</taxon>
        <taxon>Streptomycetaceae</taxon>
        <taxon>Streptomyces</taxon>
    </lineage>
</organism>
<dbReference type="InterPro" id="IPR036291">
    <property type="entry name" value="NAD(P)-bd_dom_sf"/>
</dbReference>
<dbReference type="EMBL" id="CP163432">
    <property type="protein sequence ID" value="XDQ15434.1"/>
    <property type="molecule type" value="Genomic_DNA"/>
</dbReference>
<evidence type="ECO:0000259" key="6">
    <source>
        <dbReference type="Pfam" id="PF03446"/>
    </source>
</evidence>
<dbReference type="AlphaFoldDB" id="A0AB39NB12"/>
<dbReference type="InterPro" id="IPR029154">
    <property type="entry name" value="HIBADH-like_NADP-bd"/>
</dbReference>
<dbReference type="PANTHER" id="PTHR43580:SF2">
    <property type="entry name" value="CYTOKINE-LIKE NUCLEAR FACTOR N-PAC"/>
    <property type="match status" value="1"/>
</dbReference>
<feature type="domain" description="6-phosphogluconate dehydrogenase NADP-binding" evidence="6">
    <location>
        <begin position="3"/>
        <end position="160"/>
    </location>
</feature>
<feature type="domain" description="3-hydroxyisobutyrate dehydrogenase-like NAD-binding" evidence="7">
    <location>
        <begin position="169"/>
        <end position="284"/>
    </location>
</feature>
<dbReference type="RefSeq" id="WP_369275368.1">
    <property type="nucleotide sequence ID" value="NZ_CP163432.1"/>
</dbReference>
<dbReference type="InterPro" id="IPR013328">
    <property type="entry name" value="6PGD_dom2"/>
</dbReference>
<evidence type="ECO:0000256" key="5">
    <source>
        <dbReference type="SAM" id="MobiDB-lite"/>
    </source>
</evidence>
<keyword evidence="2 8" id="KW-0560">Oxidoreductase</keyword>
<dbReference type="PIRSF" id="PIRSF000103">
    <property type="entry name" value="HIBADH"/>
    <property type="match status" value="1"/>
</dbReference>
<protein>
    <submittedName>
        <fullName evidence="8">NAD(P)-dependent oxidoreductase</fullName>
        <ecNumber evidence="8">1.1.-.-</ecNumber>
    </submittedName>
</protein>
<dbReference type="InterPro" id="IPR006115">
    <property type="entry name" value="6PGDH_NADP-bd"/>
</dbReference>
<dbReference type="EC" id="1.1.-.-" evidence="8"/>
<feature type="active site" evidence="4">
    <location>
        <position position="170"/>
    </location>
</feature>
<dbReference type="SUPFAM" id="SSF51735">
    <property type="entry name" value="NAD(P)-binding Rossmann-fold domains"/>
    <property type="match status" value="1"/>
</dbReference>
<reference evidence="8" key="1">
    <citation type="submission" date="2024-07" db="EMBL/GenBank/DDBJ databases">
        <authorList>
            <person name="Yu S.T."/>
        </authorList>
    </citation>
    <scope>NUCLEOTIDE SEQUENCE</scope>
    <source>
        <strain evidence="8">R11</strain>
    </source>
</reference>
<gene>
    <name evidence="8" type="ORF">AB5J55_40215</name>
</gene>
<name>A0AB39NB12_9ACTN</name>
<keyword evidence="3" id="KW-0520">NAD</keyword>
<feature type="region of interest" description="Disordered" evidence="5">
    <location>
        <begin position="289"/>
        <end position="312"/>
    </location>
</feature>